<keyword evidence="5" id="KW-1185">Reference proteome</keyword>
<name>A0A1C0AIR5_9ACTN</name>
<dbReference type="EMBL" id="MBQD01000024">
    <property type="protein sequence ID" value="OCL31944.1"/>
    <property type="molecule type" value="Genomic_DNA"/>
</dbReference>
<dbReference type="GO" id="GO:0000287">
    <property type="term" value="F:magnesium ion binding"/>
    <property type="evidence" value="ECO:0007669"/>
    <property type="project" value="UniProtKB-ARBA"/>
</dbReference>
<comment type="caution">
    <text evidence="4">The sequence shown here is derived from an EMBL/GenBank/DDBJ whole genome shotgun (WGS) entry which is preliminary data.</text>
</comment>
<evidence type="ECO:0000256" key="2">
    <source>
        <dbReference type="ARBA" id="ARBA00007131"/>
    </source>
</evidence>
<organism evidence="4 5">
    <name type="scientific">Tessaracoccus lapidicaptus</name>
    <dbReference type="NCBI Taxonomy" id="1427523"/>
    <lineage>
        <taxon>Bacteria</taxon>
        <taxon>Bacillati</taxon>
        <taxon>Actinomycetota</taxon>
        <taxon>Actinomycetes</taxon>
        <taxon>Propionibacteriales</taxon>
        <taxon>Propionibacteriaceae</taxon>
        <taxon>Tessaracoccus</taxon>
    </lineage>
</organism>
<dbReference type="SUPFAM" id="SSF52922">
    <property type="entry name" value="TK C-terminal domain-like"/>
    <property type="match status" value="1"/>
</dbReference>
<proteinExistence type="inferred from homology"/>
<evidence type="ECO:0000256" key="3">
    <source>
        <dbReference type="ARBA" id="ARBA00023052"/>
    </source>
</evidence>
<gene>
    <name evidence="4" type="ORF">BCR15_07770</name>
</gene>
<reference evidence="5" key="1">
    <citation type="submission" date="2016-07" db="EMBL/GenBank/DDBJ databases">
        <authorList>
            <person name="Florea S."/>
            <person name="Webb J.S."/>
            <person name="Jaromczyk J."/>
            <person name="Schardl C.L."/>
        </authorList>
    </citation>
    <scope>NUCLEOTIDE SEQUENCE [LARGE SCALE GENOMIC DNA]</scope>
    <source>
        <strain evidence="5">IPBSL-7</strain>
    </source>
</reference>
<dbReference type="Pfam" id="PF02780">
    <property type="entry name" value="Transketolase_C"/>
    <property type="match status" value="1"/>
</dbReference>
<dbReference type="Proteomes" id="UP000093501">
    <property type="component" value="Unassembled WGS sequence"/>
</dbReference>
<dbReference type="RefSeq" id="WP_068752293.1">
    <property type="nucleotide sequence ID" value="NZ_LR214441.1"/>
</dbReference>
<protein>
    <submittedName>
        <fullName evidence="4">Transketolase</fullName>
    </submittedName>
</protein>
<dbReference type="SMART" id="SM00861">
    <property type="entry name" value="Transket_pyr"/>
    <property type="match status" value="1"/>
</dbReference>
<dbReference type="SUPFAM" id="SSF52518">
    <property type="entry name" value="Thiamin diphosphate-binding fold (THDP-binding)"/>
    <property type="match status" value="1"/>
</dbReference>
<dbReference type="PANTHER" id="PTHR43825:SF1">
    <property type="entry name" value="TRANSKETOLASE-LIKE PYRIMIDINE-BINDING DOMAIN-CONTAINING PROTEIN"/>
    <property type="match status" value="1"/>
</dbReference>
<evidence type="ECO:0000256" key="1">
    <source>
        <dbReference type="ARBA" id="ARBA00001964"/>
    </source>
</evidence>
<dbReference type="Gene3D" id="3.40.50.920">
    <property type="match status" value="1"/>
</dbReference>
<sequence length="312" mass="32536">MSTPTYDCREAYSSTLLELARGDRDVIVVVNDSVGSSKLDTFKKELPGQMINVGIAEQDMVGTAAGLENGGKVPFVSGAGCFLSARATEQIKADLAYSKRHVVLCAQSPGVAYGALGATHHSIEDVAWMRVLPHMTVLVPADPVETEQAIRWAYTHDGPVYIRVSRAKVPAVHPEGYTFAPGKAAVLREGTDVTIAANGTVLHRALAAAELLAGRGIQARVLSVASVKPLDEAAIIAAAQETGGIVTVEEGLASGGLGGAVAETVARHHPVRVATLGLPDTFASTGSAEWILDHYGLDPEGIANAAASLTRR</sequence>
<dbReference type="AlphaFoldDB" id="A0A1C0AIR5"/>
<dbReference type="InterPro" id="IPR033248">
    <property type="entry name" value="Transketolase_C"/>
</dbReference>
<comment type="similarity">
    <text evidence="2">Belongs to the transketolase family.</text>
</comment>
<evidence type="ECO:0000313" key="4">
    <source>
        <dbReference type="EMBL" id="OCL31944.1"/>
    </source>
</evidence>
<dbReference type="InterPro" id="IPR005475">
    <property type="entry name" value="Transketolase-like_Pyr-bd"/>
</dbReference>
<dbReference type="InterPro" id="IPR029061">
    <property type="entry name" value="THDP-binding"/>
</dbReference>
<dbReference type="Pfam" id="PF02779">
    <property type="entry name" value="Transket_pyr"/>
    <property type="match status" value="1"/>
</dbReference>
<dbReference type="PANTHER" id="PTHR43825">
    <property type="entry name" value="PYRUVATE DEHYDROGENASE E1 COMPONENT"/>
    <property type="match status" value="1"/>
</dbReference>
<dbReference type="InterPro" id="IPR009014">
    <property type="entry name" value="Transketo_C/PFOR_II"/>
</dbReference>
<accession>A0A1C0AIR5</accession>
<dbReference type="InterPro" id="IPR051157">
    <property type="entry name" value="PDH/Transketolase"/>
</dbReference>
<comment type="cofactor">
    <cofactor evidence="1">
        <name>thiamine diphosphate</name>
        <dbReference type="ChEBI" id="CHEBI:58937"/>
    </cofactor>
</comment>
<keyword evidence="3" id="KW-0786">Thiamine pyrophosphate</keyword>
<dbReference type="CDD" id="cd07033">
    <property type="entry name" value="TPP_PYR_DXS_TK_like"/>
    <property type="match status" value="1"/>
</dbReference>
<evidence type="ECO:0000313" key="5">
    <source>
        <dbReference type="Proteomes" id="UP000093501"/>
    </source>
</evidence>
<dbReference type="Gene3D" id="3.40.50.970">
    <property type="match status" value="1"/>
</dbReference>
<dbReference type="FunFam" id="3.40.50.970:FF:000129">
    <property type="entry name" value="Transketolase"/>
    <property type="match status" value="1"/>
</dbReference>